<sequence length="194" mass="21305">MAQHLDQPLTDEQFDTLLDELNAHHKETLEAITTGGERPAAPRSAAPYTDDDFSKLPQDAKKTLADTLQQELALLADSKKTIAGLLLQAHEKKITQDQLDAGVQVREDKNKQALADLNEKLAEGLKASGHAHPESQDLIVSAYKTSSDLSAQAWNTAREVDAEATGNAETQWDKAGPKYDTLMQDLQNSWKIFA</sequence>
<evidence type="ECO:0000313" key="3">
    <source>
        <dbReference type="Proteomes" id="UP001596915"/>
    </source>
</evidence>
<comment type="caution">
    <text evidence="2">The sequence shown here is derived from an EMBL/GenBank/DDBJ whole genome shotgun (WGS) entry which is preliminary data.</text>
</comment>
<dbReference type="Proteomes" id="UP001596915">
    <property type="component" value="Unassembled WGS sequence"/>
</dbReference>
<feature type="region of interest" description="Disordered" evidence="1">
    <location>
        <begin position="28"/>
        <end position="57"/>
    </location>
</feature>
<organism evidence="2 3">
    <name type="scientific">Streptomyces sanglieri</name>
    <dbReference type="NCBI Taxonomy" id="193460"/>
    <lineage>
        <taxon>Bacteria</taxon>
        <taxon>Bacillati</taxon>
        <taxon>Actinomycetota</taxon>
        <taxon>Actinomycetes</taxon>
        <taxon>Kitasatosporales</taxon>
        <taxon>Streptomycetaceae</taxon>
        <taxon>Streptomyces</taxon>
    </lineage>
</organism>
<gene>
    <name evidence="2" type="ORF">ACFQ2K_09675</name>
</gene>
<accession>A0ABW2WNP0</accession>
<reference evidence="3" key="1">
    <citation type="journal article" date="2019" name="Int. J. Syst. Evol. Microbiol.">
        <title>The Global Catalogue of Microorganisms (GCM) 10K type strain sequencing project: providing services to taxonomists for standard genome sequencing and annotation.</title>
        <authorList>
            <consortium name="The Broad Institute Genomics Platform"/>
            <consortium name="The Broad Institute Genome Sequencing Center for Infectious Disease"/>
            <person name="Wu L."/>
            <person name="Ma J."/>
        </authorList>
    </citation>
    <scope>NUCLEOTIDE SEQUENCE [LARGE SCALE GENOMIC DNA]</scope>
    <source>
        <strain evidence="3">JCM 12607</strain>
    </source>
</reference>
<dbReference type="EMBL" id="JBHTGL010000008">
    <property type="protein sequence ID" value="MFD0623034.1"/>
    <property type="molecule type" value="Genomic_DNA"/>
</dbReference>
<evidence type="ECO:0000256" key="1">
    <source>
        <dbReference type="SAM" id="MobiDB-lite"/>
    </source>
</evidence>
<protein>
    <submittedName>
        <fullName evidence="2">Uncharacterized protein</fullName>
    </submittedName>
</protein>
<keyword evidence="3" id="KW-1185">Reference proteome</keyword>
<evidence type="ECO:0000313" key="2">
    <source>
        <dbReference type="EMBL" id="MFD0623034.1"/>
    </source>
</evidence>
<proteinExistence type="predicted"/>
<name>A0ABW2WNP0_9ACTN</name>